<organism evidence="2 3">
    <name type="scientific">candidate division WWE3 bacterium RIFOXYA2_FULL_46_9</name>
    <dbReference type="NCBI Taxonomy" id="1802636"/>
    <lineage>
        <taxon>Bacteria</taxon>
        <taxon>Katanobacteria</taxon>
    </lineage>
</organism>
<keyword evidence="1" id="KW-0472">Membrane</keyword>
<evidence type="ECO:0000313" key="3">
    <source>
        <dbReference type="Proteomes" id="UP000176614"/>
    </source>
</evidence>
<dbReference type="AlphaFoldDB" id="A0A1F4W0V7"/>
<sequence length="200" mass="22666">MLQKFLPLLNLLKNRLSPQREEVVPGVDLLSFPSSSFASPKFEKLLTFYRIAIGVMAIVFIVLFLYEKSVDSRLQFSVKTMNENFQELSPYSQYEAKARVIGDKITVYKRILQSQEKISSSIDTAMGITDLDIVVLSVVLTKDGFTIKFVGPTALHFANAVNYYLDTQKVDQLSLVSATLRNDNKSYELEMEGTFRKNGK</sequence>
<evidence type="ECO:0000256" key="1">
    <source>
        <dbReference type="SAM" id="Phobius"/>
    </source>
</evidence>
<reference evidence="2 3" key="1">
    <citation type="journal article" date="2016" name="Nat. Commun.">
        <title>Thousands of microbial genomes shed light on interconnected biogeochemical processes in an aquifer system.</title>
        <authorList>
            <person name="Anantharaman K."/>
            <person name="Brown C.T."/>
            <person name="Hug L.A."/>
            <person name="Sharon I."/>
            <person name="Castelle C.J."/>
            <person name="Probst A.J."/>
            <person name="Thomas B.C."/>
            <person name="Singh A."/>
            <person name="Wilkins M.J."/>
            <person name="Karaoz U."/>
            <person name="Brodie E.L."/>
            <person name="Williams K.H."/>
            <person name="Hubbard S.S."/>
            <person name="Banfield J.F."/>
        </authorList>
    </citation>
    <scope>NUCLEOTIDE SEQUENCE [LARGE SCALE GENOMIC DNA]</scope>
</reference>
<name>A0A1F4W0V7_UNCKA</name>
<accession>A0A1F4W0V7</accession>
<keyword evidence="1" id="KW-0812">Transmembrane</keyword>
<keyword evidence="1" id="KW-1133">Transmembrane helix</keyword>
<proteinExistence type="predicted"/>
<comment type="caution">
    <text evidence="2">The sequence shown here is derived from an EMBL/GenBank/DDBJ whole genome shotgun (WGS) entry which is preliminary data.</text>
</comment>
<feature type="transmembrane region" description="Helical" evidence="1">
    <location>
        <begin position="47"/>
        <end position="66"/>
    </location>
</feature>
<dbReference type="Proteomes" id="UP000176614">
    <property type="component" value="Unassembled WGS sequence"/>
</dbReference>
<protein>
    <submittedName>
        <fullName evidence="2">Uncharacterized protein</fullName>
    </submittedName>
</protein>
<gene>
    <name evidence="2" type="ORF">A2264_03745</name>
</gene>
<dbReference type="EMBL" id="MEVT01000011">
    <property type="protein sequence ID" value="OGC62965.1"/>
    <property type="molecule type" value="Genomic_DNA"/>
</dbReference>
<evidence type="ECO:0000313" key="2">
    <source>
        <dbReference type="EMBL" id="OGC62965.1"/>
    </source>
</evidence>